<protein>
    <submittedName>
        <fullName evidence="2">Uncharacterized protein</fullName>
    </submittedName>
</protein>
<reference evidence="2" key="1">
    <citation type="journal article" date="2023" name="Plant J.">
        <title>The genome of the king protea, Protea cynaroides.</title>
        <authorList>
            <person name="Chang J."/>
            <person name="Duong T.A."/>
            <person name="Schoeman C."/>
            <person name="Ma X."/>
            <person name="Roodt D."/>
            <person name="Barker N."/>
            <person name="Li Z."/>
            <person name="Van de Peer Y."/>
            <person name="Mizrachi E."/>
        </authorList>
    </citation>
    <scope>NUCLEOTIDE SEQUENCE</scope>
    <source>
        <tissue evidence="2">Young leaves</tissue>
    </source>
</reference>
<sequence>MEKAQQQMKKSLVWDCGSSLYDSFELKSFERQLDSAIVSSRTLSMPHLSSHTDHHHHHLRRHQPLPRPNKSSSSSPSSPSSKISRSLQKFMRSVFRSKPTADSLSQVEKGRSHSQHDGFFALYDRSDTRSGGLSTIPEVPEMGFEPLPRRTTSQRFTTTLSSSRLLLSA</sequence>
<dbReference type="EMBL" id="JAMYWD010000012">
    <property type="protein sequence ID" value="KAJ4951653.1"/>
    <property type="molecule type" value="Genomic_DNA"/>
</dbReference>
<comment type="caution">
    <text evidence="2">The sequence shown here is derived from an EMBL/GenBank/DDBJ whole genome shotgun (WGS) entry which is preliminary data.</text>
</comment>
<organism evidence="2 3">
    <name type="scientific">Protea cynaroides</name>
    <dbReference type="NCBI Taxonomy" id="273540"/>
    <lineage>
        <taxon>Eukaryota</taxon>
        <taxon>Viridiplantae</taxon>
        <taxon>Streptophyta</taxon>
        <taxon>Embryophyta</taxon>
        <taxon>Tracheophyta</taxon>
        <taxon>Spermatophyta</taxon>
        <taxon>Magnoliopsida</taxon>
        <taxon>Proteales</taxon>
        <taxon>Proteaceae</taxon>
        <taxon>Protea</taxon>
    </lineage>
</organism>
<keyword evidence="3" id="KW-1185">Reference proteome</keyword>
<name>A0A9Q0GS44_9MAGN</name>
<dbReference type="Proteomes" id="UP001141806">
    <property type="component" value="Unassembled WGS sequence"/>
</dbReference>
<feature type="compositionally biased region" description="Low complexity" evidence="1">
    <location>
        <begin position="149"/>
        <end position="169"/>
    </location>
</feature>
<feature type="compositionally biased region" description="Basic residues" evidence="1">
    <location>
        <begin position="53"/>
        <end position="64"/>
    </location>
</feature>
<dbReference type="PANTHER" id="PTHR33978">
    <property type="entry name" value="SERINE/THREONINE-KINASE"/>
    <property type="match status" value="1"/>
</dbReference>
<dbReference type="AlphaFoldDB" id="A0A9Q0GS44"/>
<evidence type="ECO:0000313" key="2">
    <source>
        <dbReference type="EMBL" id="KAJ4951653.1"/>
    </source>
</evidence>
<gene>
    <name evidence="2" type="ORF">NE237_028485</name>
</gene>
<evidence type="ECO:0000256" key="1">
    <source>
        <dbReference type="SAM" id="MobiDB-lite"/>
    </source>
</evidence>
<dbReference type="OrthoDB" id="1932439at2759"/>
<feature type="region of interest" description="Disordered" evidence="1">
    <location>
        <begin position="46"/>
        <end position="169"/>
    </location>
</feature>
<accession>A0A9Q0GS44</accession>
<evidence type="ECO:0000313" key="3">
    <source>
        <dbReference type="Proteomes" id="UP001141806"/>
    </source>
</evidence>
<feature type="compositionally biased region" description="Low complexity" evidence="1">
    <location>
        <begin position="68"/>
        <end position="87"/>
    </location>
</feature>
<proteinExistence type="predicted"/>
<dbReference type="PANTHER" id="PTHR33978:SF4">
    <property type="entry name" value="SERINE_THREONINE-KINASE"/>
    <property type="match status" value="1"/>
</dbReference>